<sequence length="414" mass="47012">MLLSNAQYMDENFNIVKGNLVILDGKVWVREGHYTSEQPVLDCSDYIIIPGLFNAHFHSYSLTAKGLAKEKKIEEWSNNDRQGKIQQKYFESVEQLTSDEWQTLCMKAYVEMAKKGISFVSESEPGNWPDIAAEAINKVGIRGLVDSYDKVGMYGGTKSGNVSFGTHLLEEEDITDETMEACVTAKKAYSTSLFLAHCMENDWRKNLIHSKYSRSSVQLYKEREILDSNTILFHATHVDQLDIDLIAHAKVSIVHCPVSNLWSGAGIAPIGSMLEKGVNVCLGTDYSSTDIWETMRIAYYLLKYNVSVDRFNAQDIFKMATQNGAKAYQQDLLGKIENGSFADLVFIRKNQLIPTVHTDGFSTIVHNLLFETKEESIHHLMVNGEWVMYDRKMIRVDEEAINTKYKEVLSKLYS</sequence>
<gene>
    <name evidence="2" type="ORF">SD71_15015</name>
</gene>
<dbReference type="Proteomes" id="UP000054526">
    <property type="component" value="Unassembled WGS sequence"/>
</dbReference>
<feature type="domain" description="Amidohydrolase-related" evidence="1">
    <location>
        <begin position="47"/>
        <end position="387"/>
    </location>
</feature>
<name>A0ABR5A1R2_9BACL</name>
<dbReference type="PANTHER" id="PTHR43794">
    <property type="entry name" value="AMINOHYDROLASE SSNA-RELATED"/>
    <property type="match status" value="1"/>
</dbReference>
<evidence type="ECO:0000259" key="1">
    <source>
        <dbReference type="Pfam" id="PF01979"/>
    </source>
</evidence>
<dbReference type="PANTHER" id="PTHR43794:SF5">
    <property type="entry name" value="CHLOROHYDROLASE FAMILY PROTEIN"/>
    <property type="match status" value="1"/>
</dbReference>
<accession>A0ABR5A1R2</accession>
<reference evidence="2 3" key="1">
    <citation type="submission" date="2014-12" db="EMBL/GenBank/DDBJ databases">
        <title>Draft genome sequence of Cohnella kolymensis strain B-2846.</title>
        <authorList>
            <person name="Karlyshev A.V."/>
            <person name="Kudryashova E.B."/>
        </authorList>
    </citation>
    <scope>NUCLEOTIDE SEQUENCE [LARGE SCALE GENOMIC DNA]</scope>
    <source>
        <strain evidence="2 3">VKM B-2846</strain>
    </source>
</reference>
<protein>
    <recommendedName>
        <fullName evidence="1">Amidohydrolase-related domain-containing protein</fullName>
    </recommendedName>
</protein>
<dbReference type="InterPro" id="IPR011059">
    <property type="entry name" value="Metal-dep_hydrolase_composite"/>
</dbReference>
<dbReference type="EMBL" id="JXAL01000024">
    <property type="protein sequence ID" value="KIL34994.1"/>
    <property type="molecule type" value="Genomic_DNA"/>
</dbReference>
<dbReference type="RefSeq" id="WP_041064847.1">
    <property type="nucleotide sequence ID" value="NZ_JXAL01000024.1"/>
</dbReference>
<dbReference type="Pfam" id="PF01979">
    <property type="entry name" value="Amidohydro_1"/>
    <property type="match status" value="1"/>
</dbReference>
<keyword evidence="3" id="KW-1185">Reference proteome</keyword>
<dbReference type="InterPro" id="IPR032466">
    <property type="entry name" value="Metal_Hydrolase"/>
</dbReference>
<proteinExistence type="predicted"/>
<dbReference type="SUPFAM" id="SSF51338">
    <property type="entry name" value="Composite domain of metallo-dependent hydrolases"/>
    <property type="match status" value="1"/>
</dbReference>
<evidence type="ECO:0000313" key="2">
    <source>
        <dbReference type="EMBL" id="KIL34994.1"/>
    </source>
</evidence>
<dbReference type="InterPro" id="IPR050287">
    <property type="entry name" value="MTA/SAH_deaminase"/>
</dbReference>
<comment type="caution">
    <text evidence="2">The sequence shown here is derived from an EMBL/GenBank/DDBJ whole genome shotgun (WGS) entry which is preliminary data.</text>
</comment>
<dbReference type="Gene3D" id="3.20.20.140">
    <property type="entry name" value="Metal-dependent hydrolases"/>
    <property type="match status" value="2"/>
</dbReference>
<dbReference type="SUPFAM" id="SSF51556">
    <property type="entry name" value="Metallo-dependent hydrolases"/>
    <property type="match status" value="1"/>
</dbReference>
<organism evidence="2 3">
    <name type="scientific">Cohnella kolymensis</name>
    <dbReference type="NCBI Taxonomy" id="1590652"/>
    <lineage>
        <taxon>Bacteria</taxon>
        <taxon>Bacillati</taxon>
        <taxon>Bacillota</taxon>
        <taxon>Bacilli</taxon>
        <taxon>Bacillales</taxon>
        <taxon>Paenibacillaceae</taxon>
        <taxon>Cohnella</taxon>
    </lineage>
</organism>
<evidence type="ECO:0000313" key="3">
    <source>
        <dbReference type="Proteomes" id="UP000054526"/>
    </source>
</evidence>
<dbReference type="InterPro" id="IPR006680">
    <property type="entry name" value="Amidohydro-rel"/>
</dbReference>
<dbReference type="Gene3D" id="2.30.40.10">
    <property type="entry name" value="Urease, subunit C, domain 1"/>
    <property type="match status" value="2"/>
</dbReference>